<dbReference type="AlphaFoldDB" id="A0A3N3ZUP7"/>
<accession>A0A3N3ZUP7</accession>
<feature type="region of interest" description="Disordered" evidence="1">
    <location>
        <begin position="259"/>
        <end position="293"/>
    </location>
</feature>
<feature type="region of interest" description="Disordered" evidence="1">
    <location>
        <begin position="159"/>
        <end position="181"/>
    </location>
</feature>
<reference evidence="2 3" key="1">
    <citation type="submission" date="2018-10" db="EMBL/GenBank/DDBJ databases">
        <title>Kocuria sp. M5W7-7, whole genome shotgun sequence.</title>
        <authorList>
            <person name="Tuo L."/>
        </authorList>
    </citation>
    <scope>NUCLEOTIDE SEQUENCE [LARGE SCALE GENOMIC DNA]</scope>
    <source>
        <strain evidence="2 3">M5W7-7</strain>
    </source>
</reference>
<dbReference type="Proteomes" id="UP000270616">
    <property type="component" value="Unassembled WGS sequence"/>
</dbReference>
<comment type="caution">
    <text evidence="2">The sequence shown here is derived from an EMBL/GenBank/DDBJ whole genome shotgun (WGS) entry which is preliminary data.</text>
</comment>
<gene>
    <name evidence="2" type="ORF">EDL96_04755</name>
</gene>
<evidence type="ECO:0000313" key="3">
    <source>
        <dbReference type="Proteomes" id="UP000270616"/>
    </source>
</evidence>
<protein>
    <submittedName>
        <fullName evidence="2">Uncharacterized protein</fullName>
    </submittedName>
</protein>
<feature type="compositionally biased region" description="Polar residues" evidence="1">
    <location>
        <begin position="279"/>
        <end position="293"/>
    </location>
</feature>
<proteinExistence type="predicted"/>
<evidence type="ECO:0000256" key="1">
    <source>
        <dbReference type="SAM" id="MobiDB-lite"/>
    </source>
</evidence>
<dbReference type="EMBL" id="RKMF01000004">
    <property type="protein sequence ID" value="ROZ64082.1"/>
    <property type="molecule type" value="Genomic_DNA"/>
</dbReference>
<organism evidence="2 3">
    <name type="scientific">Kocuria soli</name>
    <dbReference type="NCBI Taxonomy" id="2485125"/>
    <lineage>
        <taxon>Bacteria</taxon>
        <taxon>Bacillati</taxon>
        <taxon>Actinomycetota</taxon>
        <taxon>Actinomycetes</taxon>
        <taxon>Micrococcales</taxon>
        <taxon>Micrococcaceae</taxon>
        <taxon>Kocuria</taxon>
    </lineage>
</organism>
<keyword evidence="3" id="KW-1185">Reference proteome</keyword>
<evidence type="ECO:0000313" key="2">
    <source>
        <dbReference type="EMBL" id="ROZ64082.1"/>
    </source>
</evidence>
<name>A0A3N3ZUP7_9MICC</name>
<sequence length="293" mass="27880">MLEVGTGLVAQAAAMTVAAADPVRAAGPPKIVVEVTGDLGKGAGLTTALVADVPSAEKDVATDPATAAGTGVKDVDTAEAAVVTTVVASGAKGVRRSVATTAGTTGGTAVGTTAATPAGRTGARAATVVMISGRGVLPEADVAKVVTGGSRARVGVTAADPTHETGGSRGAARNSARTASDAATNEMTVGTMHGATAAATVATTGVTSAAATGATTDGVPGARVVRVSGGMTGVTTEVGTAATAAVTTAGAIAATTAVASSGGRSGRTDGRRTASGTTQTVNRAWSRPNWTRT</sequence>